<dbReference type="EMBL" id="CP016174">
    <property type="protein sequence ID" value="ANN18223.1"/>
    <property type="molecule type" value="Genomic_DNA"/>
</dbReference>
<organism evidence="1 2">
    <name type="scientific">Amycolatopsis orientalis</name>
    <name type="common">Nocardia orientalis</name>
    <dbReference type="NCBI Taxonomy" id="31958"/>
    <lineage>
        <taxon>Bacteria</taxon>
        <taxon>Bacillati</taxon>
        <taxon>Actinomycetota</taxon>
        <taxon>Actinomycetes</taxon>
        <taxon>Pseudonocardiales</taxon>
        <taxon>Pseudonocardiaceae</taxon>
        <taxon>Amycolatopsis</taxon>
    </lineage>
</organism>
<protein>
    <submittedName>
        <fullName evidence="1">Uncharacterized protein</fullName>
    </submittedName>
</protein>
<evidence type="ECO:0000313" key="2">
    <source>
        <dbReference type="Proteomes" id="UP000093695"/>
    </source>
</evidence>
<dbReference type="STRING" id="31958.SD37_22985"/>
<gene>
    <name evidence="1" type="ORF">SD37_22985</name>
</gene>
<dbReference type="AlphaFoldDB" id="A0A193C1E8"/>
<evidence type="ECO:0000313" key="1">
    <source>
        <dbReference type="EMBL" id="ANN18223.1"/>
    </source>
</evidence>
<dbReference type="Proteomes" id="UP000093695">
    <property type="component" value="Chromosome"/>
</dbReference>
<accession>A0A193C1E8</accession>
<name>A0A193C1E8_AMYOR</name>
<dbReference type="SUPFAM" id="SSF48403">
    <property type="entry name" value="Ankyrin repeat"/>
    <property type="match status" value="1"/>
</dbReference>
<dbReference type="InterPro" id="IPR036770">
    <property type="entry name" value="Ankyrin_rpt-contain_sf"/>
</dbReference>
<keyword evidence="2" id="KW-1185">Reference proteome</keyword>
<dbReference type="KEGG" id="aori:SD37_22985"/>
<reference evidence="1 2" key="1">
    <citation type="journal article" date="2015" name="Genome Announc.">
        <title>Draft Genome Sequence of Norvancomycin-Producing Strain Amycolatopsis orientalis CPCC200066.</title>
        <authorList>
            <person name="Lei X."/>
            <person name="Yuan F."/>
            <person name="Shi Y."/>
            <person name="Li X."/>
            <person name="Wang L."/>
            <person name="Hong B."/>
        </authorList>
    </citation>
    <scope>NUCLEOTIDE SEQUENCE [LARGE SCALE GENOMIC DNA]</scope>
    <source>
        <strain evidence="1 2">B-37</strain>
    </source>
</reference>
<sequence length="110" mass="12374">MNWSPAHQAVELHSLSQLRDLLDAGHDVEDDNGDGWTLLRHAVDVEHDSHVQTGEPPHADITAFLLARGADPLRRRNGIPVVEEAEILGHWLAADIMRNWINRGHQTPWS</sequence>
<dbReference type="RefSeq" id="WP_044854950.1">
    <property type="nucleotide sequence ID" value="NZ_CP016174.1"/>
</dbReference>
<proteinExistence type="predicted"/>
<dbReference type="eggNOG" id="ENOG5032AMP">
    <property type="taxonomic scope" value="Bacteria"/>
</dbReference>
<dbReference type="Gene3D" id="1.25.40.20">
    <property type="entry name" value="Ankyrin repeat-containing domain"/>
    <property type="match status" value="1"/>
</dbReference>